<dbReference type="Pfam" id="PF00083">
    <property type="entry name" value="Sugar_tr"/>
    <property type="match status" value="2"/>
</dbReference>
<dbReference type="InterPro" id="IPR005829">
    <property type="entry name" value="Sugar_transporter_CS"/>
</dbReference>
<dbReference type="PANTHER" id="PTHR48020:SF22">
    <property type="entry name" value="MAJOR FACILITATOR SUPERFAMILY (MFS) PROFILE DOMAIN-CONTAINING PROTEIN-RELATED"/>
    <property type="match status" value="1"/>
</dbReference>
<comment type="subcellular location">
    <subcellularLocation>
        <location evidence="1">Membrane</location>
        <topology evidence="1">Multi-pass membrane protein</topology>
    </subcellularLocation>
</comment>
<dbReference type="GO" id="GO:0005366">
    <property type="term" value="F:myo-inositol:proton symporter activity"/>
    <property type="evidence" value="ECO:0007669"/>
    <property type="project" value="TreeGrafter"/>
</dbReference>
<dbReference type="PROSITE" id="PS50850">
    <property type="entry name" value="MFS"/>
    <property type="match status" value="1"/>
</dbReference>
<feature type="transmembrane region" description="Helical" evidence="10">
    <location>
        <begin position="448"/>
        <end position="470"/>
    </location>
</feature>
<dbReference type="FunFam" id="1.20.1250.20:FF:000073">
    <property type="entry name" value="MFS myo-inositol transporter, putative"/>
    <property type="match status" value="1"/>
</dbReference>
<evidence type="ECO:0000256" key="7">
    <source>
        <dbReference type="ARBA" id="ARBA00049119"/>
    </source>
</evidence>
<comment type="catalytic activity">
    <reaction evidence="7">
        <text>myo-inositol(out) + H(+)(out) = myo-inositol(in) + H(+)(in)</text>
        <dbReference type="Rhea" id="RHEA:60364"/>
        <dbReference type="ChEBI" id="CHEBI:15378"/>
        <dbReference type="ChEBI" id="CHEBI:17268"/>
    </reaction>
</comment>
<evidence type="ECO:0000256" key="8">
    <source>
        <dbReference type="RuleBase" id="RU003346"/>
    </source>
</evidence>
<feature type="domain" description="Major facilitator superfamily (MFS) profile" evidence="11">
    <location>
        <begin position="67"/>
        <end position="538"/>
    </location>
</feature>
<evidence type="ECO:0000256" key="6">
    <source>
        <dbReference type="ARBA" id="ARBA00023136"/>
    </source>
</evidence>
<dbReference type="InterPro" id="IPR036259">
    <property type="entry name" value="MFS_trans_sf"/>
</dbReference>
<dbReference type="PANTHER" id="PTHR48020">
    <property type="entry name" value="PROTON MYO-INOSITOL COTRANSPORTER"/>
    <property type="match status" value="1"/>
</dbReference>
<evidence type="ECO:0000256" key="9">
    <source>
        <dbReference type="SAM" id="MobiDB-lite"/>
    </source>
</evidence>
<accession>A0A9W9F6D9</accession>
<evidence type="ECO:0000256" key="4">
    <source>
        <dbReference type="ARBA" id="ARBA00022692"/>
    </source>
</evidence>
<feature type="transmembrane region" description="Helical" evidence="10">
    <location>
        <begin position="377"/>
        <end position="397"/>
    </location>
</feature>
<dbReference type="AlphaFoldDB" id="A0A9W9F6D9"/>
<keyword evidence="13" id="KW-1185">Reference proteome</keyword>
<name>A0A9W9F6D9_9EURO</name>
<feature type="region of interest" description="Disordered" evidence="9">
    <location>
        <begin position="1"/>
        <end position="34"/>
    </location>
</feature>
<evidence type="ECO:0000256" key="1">
    <source>
        <dbReference type="ARBA" id="ARBA00004141"/>
    </source>
</evidence>
<evidence type="ECO:0000313" key="12">
    <source>
        <dbReference type="EMBL" id="KAJ5094390.1"/>
    </source>
</evidence>
<feature type="transmembrane region" description="Helical" evidence="10">
    <location>
        <begin position="516"/>
        <end position="534"/>
    </location>
</feature>
<dbReference type="OrthoDB" id="6339427at2759"/>
<dbReference type="GO" id="GO:1904679">
    <property type="term" value="P:myo-inositol import across plasma membrane"/>
    <property type="evidence" value="ECO:0007669"/>
    <property type="project" value="TreeGrafter"/>
</dbReference>
<keyword evidence="5 10" id="KW-1133">Transmembrane helix</keyword>
<comment type="caution">
    <text evidence="12">The sequence shown here is derived from an EMBL/GenBank/DDBJ whole genome shotgun (WGS) entry which is preliminary data.</text>
</comment>
<dbReference type="GO" id="GO:0016020">
    <property type="term" value="C:membrane"/>
    <property type="evidence" value="ECO:0007669"/>
    <property type="project" value="UniProtKB-SubCell"/>
</dbReference>
<dbReference type="SUPFAM" id="SSF103473">
    <property type="entry name" value="MFS general substrate transporter"/>
    <property type="match status" value="1"/>
</dbReference>
<feature type="compositionally biased region" description="Polar residues" evidence="9">
    <location>
        <begin position="1"/>
        <end position="11"/>
    </location>
</feature>
<evidence type="ECO:0000313" key="13">
    <source>
        <dbReference type="Proteomes" id="UP001149165"/>
    </source>
</evidence>
<gene>
    <name evidence="12" type="ORF">N7456_010251</name>
</gene>
<feature type="transmembrane region" description="Helical" evidence="10">
    <location>
        <begin position="338"/>
        <end position="357"/>
    </location>
</feature>
<dbReference type="InterPro" id="IPR050814">
    <property type="entry name" value="Myo-inositol_Transporter"/>
</dbReference>
<evidence type="ECO:0000256" key="10">
    <source>
        <dbReference type="SAM" id="Phobius"/>
    </source>
</evidence>
<dbReference type="Proteomes" id="UP001149165">
    <property type="component" value="Unassembled WGS sequence"/>
</dbReference>
<dbReference type="InterPro" id="IPR005828">
    <property type="entry name" value="MFS_sugar_transport-like"/>
</dbReference>
<evidence type="ECO:0000256" key="3">
    <source>
        <dbReference type="ARBA" id="ARBA00022448"/>
    </source>
</evidence>
<dbReference type="InterPro" id="IPR003663">
    <property type="entry name" value="Sugar/inositol_transpt"/>
</dbReference>
<feature type="transmembrane region" description="Helical" evidence="10">
    <location>
        <begin position="249"/>
        <end position="270"/>
    </location>
</feature>
<reference evidence="12" key="2">
    <citation type="journal article" date="2023" name="IMA Fungus">
        <title>Comparative genomic study of the Penicillium genus elucidates a diverse pangenome and 15 lateral gene transfer events.</title>
        <authorList>
            <person name="Petersen C."/>
            <person name="Sorensen T."/>
            <person name="Nielsen M.R."/>
            <person name="Sondergaard T.E."/>
            <person name="Sorensen J.L."/>
            <person name="Fitzpatrick D.A."/>
            <person name="Frisvad J.C."/>
            <person name="Nielsen K.L."/>
        </authorList>
    </citation>
    <scope>NUCLEOTIDE SEQUENCE</scope>
    <source>
        <strain evidence="12">IBT 30069</strain>
    </source>
</reference>
<dbReference type="Gene3D" id="1.20.1250.20">
    <property type="entry name" value="MFS general substrate transporter like domains"/>
    <property type="match status" value="2"/>
</dbReference>
<comment type="similarity">
    <text evidence="2 8">Belongs to the major facilitator superfamily. Sugar transporter (TC 2.A.1.1) family.</text>
</comment>
<protein>
    <recommendedName>
        <fullName evidence="11">Major facilitator superfamily (MFS) profile domain-containing protein</fullName>
    </recommendedName>
</protein>
<feature type="compositionally biased region" description="Basic and acidic residues" evidence="9">
    <location>
        <begin position="14"/>
        <end position="34"/>
    </location>
</feature>
<dbReference type="NCBIfam" id="TIGR00879">
    <property type="entry name" value="SP"/>
    <property type="match status" value="1"/>
</dbReference>
<evidence type="ECO:0000256" key="5">
    <source>
        <dbReference type="ARBA" id="ARBA00022989"/>
    </source>
</evidence>
<feature type="transmembrane region" description="Helical" evidence="10">
    <location>
        <begin position="161"/>
        <end position="184"/>
    </location>
</feature>
<feature type="transmembrane region" description="Helical" evidence="10">
    <location>
        <begin position="62"/>
        <end position="87"/>
    </location>
</feature>
<organism evidence="12 13">
    <name type="scientific">Penicillium angulare</name>
    <dbReference type="NCBI Taxonomy" id="116970"/>
    <lineage>
        <taxon>Eukaryota</taxon>
        <taxon>Fungi</taxon>
        <taxon>Dikarya</taxon>
        <taxon>Ascomycota</taxon>
        <taxon>Pezizomycotina</taxon>
        <taxon>Eurotiomycetes</taxon>
        <taxon>Eurotiomycetidae</taxon>
        <taxon>Eurotiales</taxon>
        <taxon>Aspergillaceae</taxon>
        <taxon>Penicillium</taxon>
    </lineage>
</organism>
<dbReference type="PRINTS" id="PR00171">
    <property type="entry name" value="SUGRTRNSPORT"/>
</dbReference>
<dbReference type="PROSITE" id="PS00217">
    <property type="entry name" value="SUGAR_TRANSPORT_2"/>
    <property type="match status" value="1"/>
</dbReference>
<keyword evidence="6 10" id="KW-0472">Membrane</keyword>
<feature type="transmembrane region" description="Helical" evidence="10">
    <location>
        <begin position="406"/>
        <end position="428"/>
    </location>
</feature>
<feature type="transmembrane region" description="Helical" evidence="10">
    <location>
        <begin position="190"/>
        <end position="209"/>
    </location>
</feature>
<reference evidence="12" key="1">
    <citation type="submission" date="2022-11" db="EMBL/GenBank/DDBJ databases">
        <authorList>
            <person name="Petersen C."/>
        </authorList>
    </citation>
    <scope>NUCLEOTIDE SEQUENCE</scope>
    <source>
        <strain evidence="12">IBT 30069</strain>
    </source>
</reference>
<dbReference type="EMBL" id="JAPQKH010000006">
    <property type="protein sequence ID" value="KAJ5094390.1"/>
    <property type="molecule type" value="Genomic_DNA"/>
</dbReference>
<keyword evidence="4 10" id="KW-0812">Transmembrane</keyword>
<sequence>MSTFDKSSQVETGEAPRHSDVGKTDAKESPHHEEDIQIEKALDALSNINDMATTVDNIPVSWYVWLVAMTASMAGLLFGYDTGVISGATAYMGSSLNNRPITSNEKELITSLCSGGAFFGAIFAGNTADRVCSSISLLASLYSMCWNKLTYITFPKFGRKMAIYIGCALFIIGAVLQGAAYTIAQMSVGRIIIGFGVGSAAMVLPLYVAEIAPAKARGKLIGLNNMSITGGQVISYAIGAAFANVSNGWRYMVGLGAVPAIILAVLLPFCPESPRHLVYHGRDEEARVVLKKIYKGANDLQIDAVQLSIRVACDQAREINDGGSAFGKVKQLHCVPSNLRALISACGLMVFSQMTGFNGLMYYSGTIFGSIGFSNPMAVGLVVAGTNFIMTFVNMMVVDNWGRRKLLLATSWGMCAGMLAIAVAFHWVPFDMSSGTLTSTGGTPPAAIAIIVFIIWFVVFYGVSVGNTAWMSTDFFPLEVRAMGTMWLTCSSWASNVVISSCFLSMMEGMTPSGCFGFFAGICGVGWVWLYFFYPEVSGLVLEEITEVFEHGFGVKYARNLRRERKDLIEERMKSQDKPLAMGH</sequence>
<evidence type="ECO:0000259" key="11">
    <source>
        <dbReference type="PROSITE" id="PS50850"/>
    </source>
</evidence>
<feature type="transmembrane region" description="Helical" evidence="10">
    <location>
        <begin position="221"/>
        <end position="243"/>
    </location>
</feature>
<dbReference type="InterPro" id="IPR020846">
    <property type="entry name" value="MFS_dom"/>
</dbReference>
<proteinExistence type="inferred from homology"/>
<evidence type="ECO:0000256" key="2">
    <source>
        <dbReference type="ARBA" id="ARBA00010992"/>
    </source>
</evidence>
<keyword evidence="3 8" id="KW-0813">Transport</keyword>